<accession>A0ABW6A8N2</accession>
<dbReference type="InterPro" id="IPR055803">
    <property type="entry name" value="DUF7379"/>
</dbReference>
<dbReference type="SUPFAM" id="SSF53474">
    <property type="entry name" value="alpha/beta-Hydrolases"/>
    <property type="match status" value="1"/>
</dbReference>
<sequence length="1790" mass="201564">MSTSVKLKLYGVSREPGSFEPEPYLQLEEAIDLSTTRGDKEEKEIELTDDDFIEVVFDDDTTWFGDKETLWELFPNMEVKTRSGVSVAVLPESLESDEETRGILKKLFPRLFKRFSKKAVDKTVKQLAEELENNALDNKIGLYKLTKDFSLLDFNGAGSAPGQHYLLLLHGTASSTSGSFDKITGSKEWEQITGKYGDNILAFQHRSLTQSPLDNVLDLINRLPNNVSLDIISQSRGGLVGELLIRFIEDVNGFLPASITLLEKEKRTADLAVIGKISQAIKTKNISVQKFVRSACAGRGTSLMGKRVDIFINTLLNFIRLSPSPVLFIIAGGLKAIIANVLKTRNNPDVLPGLEVQATDSIFVKILNTPKKISGDIVEGFDNRLIVISGDSEFSFSLKGLLVILSNYFFKRKRNDFINDTASMYYGAKRKNVIQYYFDQGKDVHHFNYFKNDKTRGAIWTALSTEGDVIPGFKTLLPDNFEEIERAGIFGLEYGRYFKENVSGKKPIVVLLPGIMGSFLERNDKNIWINYFNFVIGGLKNIAIDKTGVKATGLIKTSYKDLGAYLEVNYDVVTFPFDWRLTLTEAGNQLNTKITELMQYKQPIKLVGHSMGGLVVRELMINHTATWQQLNTQNDFITVLLGTPWMGSYRIPYVLAGLDGIIKQLNLIDIAHSMSELIDLFIKYPGLLELLPIGINDIDFSNKDVWNYFQPLTGYNWSIPDDKQLTAFKEFRTNVRNKIDSIDYSKVVYVAGRDKSTIDGFYIEHNTLKFTETPYGDQSVTWASGIPAGVNKEKNLYYTDVSHGALACDNSLFSGIRDLLNTRTTGSSAFSRTPPATLTTKRSVAAKESFVFESGERGVIQNILGIPAYETTERPSAPILKITVSRGDLIFAKYPVMIGHFLNDGIYSAEKVVNKYLDNTLAFKHALGIYPGAVGTYEFFKDENNNSPFPGTLLIGIGQWEHLNVYQLSKAVEKAVSGYLISEWLPRIKQQTVTKQVIGISTVLIGAGYGRIPIESSCRAIIQGVVNANSRVAVTTNEDNLYISELEFLELFQDKSVSCFYSINKLVSSENSGLNLAFTKKSIQVLPGSRSRLMTENESEWWSRLSIISSKVYPVPGDETQWERVLSFYSSTASAREEKRELNSNLPLIENLLNEVSLNRRWSYEKARAIFELMIPKDFKENIRRNANLLWVLDKYTASFPWELMQVGNKEEKPLCISSKMIRQLATQDYTVEPNITNSNSVLIVGDPDLAGYTKAGQLDGAAREAEEVYKGITRLNAGLQVEMPIIRGNSDDILTALFKQDYKILHLAGHGIFNEKRENESGMLIGKKAGLDEVVLLTPRQIAQLPNPPELVFVNCCFLGRINPYAEELSASRFRLAANIGTQLIESGAKAVVVAGWEIDDSAALFFAKVFYDNMLQHKTFGEAVHRARVHVYEHFPNSNTWGAFQCYGQPDYTLGLAQNESAGNTAKQYSMVVEALNDLENLLSKCDVPFYSIDELKTELRLIEQGVDNAGFILPDIIEKLMNICWELGETEKAAAHGKKLFEQNNAVYEVKSLERYQQILRRQAIESVINKHNPAKEEIEKAAPLVDIALRNIESLLMIGQTGSRIGLKASLYKVKAWLAPGAVEKRKFLKEAVSLYKQAYGYLQNVHSYTNWRMLEYFLRNDRNAKAKTSKTVKTKFDTKPRILEELRVLDKKSDLERGQTSEINYWLMSDKANIALCTFIYHTTDETTAEVLFQLEKAWKKAGSYIKKQRQQEQFDLLIHLCDFAGNKTLANRLRNIKNTVSGWK</sequence>
<keyword evidence="4" id="KW-1185">Reference proteome</keyword>
<dbReference type="PANTHER" id="PTHR11440">
    <property type="entry name" value="LECITHIN-CHOLESTEROL ACYLTRANSFERASE-RELATED"/>
    <property type="match status" value="1"/>
</dbReference>
<dbReference type="Pfam" id="PF12770">
    <property type="entry name" value="CHAT"/>
    <property type="match status" value="1"/>
</dbReference>
<dbReference type="Gene3D" id="3.40.50.1820">
    <property type="entry name" value="alpha/beta hydrolase"/>
    <property type="match status" value="1"/>
</dbReference>
<protein>
    <submittedName>
        <fullName evidence="3">CHAT domain-containing protein</fullName>
    </submittedName>
</protein>
<dbReference type="EMBL" id="JBHUOZ010000003">
    <property type="protein sequence ID" value="MFD2921296.1"/>
    <property type="molecule type" value="Genomic_DNA"/>
</dbReference>
<name>A0ABW6A8N2_9BACT</name>
<dbReference type="RefSeq" id="WP_386101320.1">
    <property type="nucleotide sequence ID" value="NZ_JBHUOZ010000003.1"/>
</dbReference>
<reference evidence="4" key="1">
    <citation type="journal article" date="2019" name="Int. J. Syst. Evol. Microbiol.">
        <title>The Global Catalogue of Microorganisms (GCM) 10K type strain sequencing project: providing services to taxonomists for standard genome sequencing and annotation.</title>
        <authorList>
            <consortium name="The Broad Institute Genomics Platform"/>
            <consortium name="The Broad Institute Genome Sequencing Center for Infectious Disease"/>
            <person name="Wu L."/>
            <person name="Ma J."/>
        </authorList>
    </citation>
    <scope>NUCLEOTIDE SEQUENCE [LARGE SCALE GENOMIC DNA]</scope>
    <source>
        <strain evidence="4">KCTC 23299</strain>
    </source>
</reference>
<evidence type="ECO:0000259" key="2">
    <source>
        <dbReference type="Pfam" id="PF24096"/>
    </source>
</evidence>
<gene>
    <name evidence="3" type="ORF">ACFS6H_16335</name>
</gene>
<organism evidence="3 4">
    <name type="scientific">Terrimonas rubra</name>
    <dbReference type="NCBI Taxonomy" id="1035890"/>
    <lineage>
        <taxon>Bacteria</taxon>
        <taxon>Pseudomonadati</taxon>
        <taxon>Bacteroidota</taxon>
        <taxon>Chitinophagia</taxon>
        <taxon>Chitinophagales</taxon>
        <taxon>Chitinophagaceae</taxon>
        <taxon>Terrimonas</taxon>
    </lineage>
</organism>
<evidence type="ECO:0000313" key="3">
    <source>
        <dbReference type="EMBL" id="MFD2921296.1"/>
    </source>
</evidence>
<dbReference type="InterPro" id="IPR029058">
    <property type="entry name" value="AB_hydrolase_fold"/>
</dbReference>
<proteinExistence type="predicted"/>
<evidence type="ECO:0000259" key="1">
    <source>
        <dbReference type="Pfam" id="PF12770"/>
    </source>
</evidence>
<feature type="domain" description="CHAT" evidence="1">
    <location>
        <begin position="1166"/>
        <end position="1451"/>
    </location>
</feature>
<comment type="caution">
    <text evidence="3">The sequence shown here is derived from an EMBL/GenBank/DDBJ whole genome shotgun (WGS) entry which is preliminary data.</text>
</comment>
<dbReference type="Pfam" id="PF24096">
    <property type="entry name" value="DUF7379"/>
    <property type="match status" value="1"/>
</dbReference>
<dbReference type="Proteomes" id="UP001597511">
    <property type="component" value="Unassembled WGS sequence"/>
</dbReference>
<feature type="domain" description="DUF7379" evidence="2">
    <location>
        <begin position="166"/>
        <end position="246"/>
    </location>
</feature>
<evidence type="ECO:0000313" key="4">
    <source>
        <dbReference type="Proteomes" id="UP001597511"/>
    </source>
</evidence>
<dbReference type="InterPro" id="IPR024983">
    <property type="entry name" value="CHAT_dom"/>
</dbReference>
<dbReference type="InterPro" id="IPR003386">
    <property type="entry name" value="LACT/PDAT_acylTrfase"/>
</dbReference>
<dbReference type="Pfam" id="PF02450">
    <property type="entry name" value="LCAT"/>
    <property type="match status" value="1"/>
</dbReference>